<accession>A0ABQ7GB08</accession>
<evidence type="ECO:0008006" key="4">
    <source>
        <dbReference type="Google" id="ProtNLM"/>
    </source>
</evidence>
<feature type="region of interest" description="Disordered" evidence="1">
    <location>
        <begin position="24"/>
        <end position="57"/>
    </location>
</feature>
<evidence type="ECO:0000313" key="2">
    <source>
        <dbReference type="EMBL" id="KAF5831792.1"/>
    </source>
</evidence>
<feature type="compositionally biased region" description="Pro residues" evidence="1">
    <location>
        <begin position="24"/>
        <end position="52"/>
    </location>
</feature>
<keyword evidence="3" id="KW-1185">Reference proteome</keyword>
<gene>
    <name evidence="2" type="ORF">DUNSADRAFT_12577</name>
</gene>
<name>A0ABQ7GB08_DUNSA</name>
<feature type="region of interest" description="Disordered" evidence="1">
    <location>
        <begin position="114"/>
        <end position="137"/>
    </location>
</feature>
<sequence length="137" mass="14550">MANECGCSSSHSCSLFPSYLHQPPFPPPSPPPSPPNTPSPPPHPPSPPPPLTSPFTQTLLTGHYENYNGQVLAPGGDRVRLYGVEAVISLPYSGLGLGVILFCPEVLMEHKSGNHTGKGCERPNPGLLSGQQWPHTL</sequence>
<evidence type="ECO:0000256" key="1">
    <source>
        <dbReference type="SAM" id="MobiDB-lite"/>
    </source>
</evidence>
<dbReference type="EMBL" id="MU069921">
    <property type="protein sequence ID" value="KAF5831791.1"/>
    <property type="molecule type" value="Genomic_DNA"/>
</dbReference>
<dbReference type="Proteomes" id="UP000815325">
    <property type="component" value="Unassembled WGS sequence"/>
</dbReference>
<protein>
    <recommendedName>
        <fullName evidence="4">Encoded protein</fullName>
    </recommendedName>
</protein>
<organism evidence="2 3">
    <name type="scientific">Dunaliella salina</name>
    <name type="common">Green alga</name>
    <name type="synonym">Protococcus salinus</name>
    <dbReference type="NCBI Taxonomy" id="3046"/>
    <lineage>
        <taxon>Eukaryota</taxon>
        <taxon>Viridiplantae</taxon>
        <taxon>Chlorophyta</taxon>
        <taxon>core chlorophytes</taxon>
        <taxon>Chlorophyceae</taxon>
        <taxon>CS clade</taxon>
        <taxon>Chlamydomonadales</taxon>
        <taxon>Dunaliellaceae</taxon>
        <taxon>Dunaliella</taxon>
    </lineage>
</organism>
<evidence type="ECO:0000313" key="3">
    <source>
        <dbReference type="Proteomes" id="UP000815325"/>
    </source>
</evidence>
<proteinExistence type="predicted"/>
<dbReference type="EMBL" id="MU069921">
    <property type="protein sequence ID" value="KAF5831792.1"/>
    <property type="molecule type" value="Genomic_DNA"/>
</dbReference>
<comment type="caution">
    <text evidence="2">The sequence shown here is derived from an EMBL/GenBank/DDBJ whole genome shotgun (WGS) entry which is preliminary data.</text>
</comment>
<reference evidence="2" key="1">
    <citation type="submission" date="2017-08" db="EMBL/GenBank/DDBJ databases">
        <authorList>
            <person name="Polle J.E."/>
            <person name="Barry K."/>
            <person name="Cushman J."/>
            <person name="Schmutz J."/>
            <person name="Tran D."/>
            <person name="Hathwaick L.T."/>
            <person name="Yim W.C."/>
            <person name="Jenkins J."/>
            <person name="Mckie-Krisberg Z.M."/>
            <person name="Prochnik S."/>
            <person name="Lindquist E."/>
            <person name="Dockter R.B."/>
            <person name="Adam C."/>
            <person name="Molina H."/>
            <person name="Bunkerborg J."/>
            <person name="Jin E."/>
            <person name="Buchheim M."/>
            <person name="Magnuson J."/>
        </authorList>
    </citation>
    <scope>NUCLEOTIDE SEQUENCE</scope>
    <source>
        <strain evidence="2">CCAP 19/18</strain>
    </source>
</reference>
<reference evidence="2" key="2">
    <citation type="submission" date="2020-06" db="EMBL/GenBank/DDBJ databases">
        <authorList>
            <consortium name="DOE Joint Genome Institute"/>
            <person name="Calhoun S."/>
            <person name="Polle J.E."/>
            <person name="Mckie-Krisberg Z."/>
            <person name="Prochnik S."/>
            <person name="Neofotis P."/>
            <person name="Yim W.C."/>
            <person name="Hathwaik L.T."/>
            <person name="Jenkins J."/>
            <person name="Molina H."/>
            <person name="Bunkenborg J."/>
            <person name="Grigoriev I.V."/>
            <person name="Barry K."/>
            <person name="Schmutz J."/>
            <person name="Jin E."/>
            <person name="Cushman J.C."/>
            <person name="Magnuson J.K."/>
        </authorList>
    </citation>
    <scope>NUCLEOTIDE SEQUENCE</scope>
    <source>
        <strain evidence="2">CCAP 19/18</strain>
    </source>
</reference>